<feature type="region of interest" description="Disordered" evidence="1">
    <location>
        <begin position="104"/>
        <end position="145"/>
    </location>
</feature>
<gene>
    <name evidence="2" type="ORF">Bca52824_040248</name>
</gene>
<sequence length="499" mass="54766">MAPLTDLEIAEVDNLVLETERLEMAENTIDENMIDIDNDDLLGDSPDLDAEKIEAISQLSPANAVYKESAAIGQHLALAKATATSQEPAQKNLSDAYVPKGLLKKKAPRSPDIKGANASKKLQALNTRASPKKKALTGPRMKPAHGPSSAWFGEQFRASGSSHDSVPHIFPLQLLSPHAAPHAAAPQDPGVMPVHLLVQQPGREHLPFLQPNPRRGHSTWFTKSKNGISRASTVMYSMLRFGYPKWSVIPTDERELWFHNSRKSSTGTPIIRKQSVAHTNKTTGQIQDPVIKGVVDLVEAEIVSQSQPLSDDGESTGALTNMSLLQINEMVEKVVLKMLPEMGTVENIPKFIEGVREQGCEAIPEEEEPERSSMAVKIRHEPFFLSISLSPSASCPCTDTPIPHLHGKLKYGDNLEDEWFAVFLLFRISAAFPSTSIRAWDTDGEFLLIEAAFHLPRWLNPETSRNRVFVRGGDLHVVPRSRLPDPSLLASCGFSSSAG</sequence>
<dbReference type="GO" id="GO:0005634">
    <property type="term" value="C:nucleus"/>
    <property type="evidence" value="ECO:0007669"/>
    <property type="project" value="TreeGrafter"/>
</dbReference>
<comment type="caution">
    <text evidence="2">The sequence shown here is derived from an EMBL/GenBank/DDBJ whole genome shotgun (WGS) entry which is preliminary data.</text>
</comment>
<organism evidence="2 3">
    <name type="scientific">Brassica carinata</name>
    <name type="common">Ethiopian mustard</name>
    <name type="synonym">Abyssinian cabbage</name>
    <dbReference type="NCBI Taxonomy" id="52824"/>
    <lineage>
        <taxon>Eukaryota</taxon>
        <taxon>Viridiplantae</taxon>
        <taxon>Streptophyta</taxon>
        <taxon>Embryophyta</taxon>
        <taxon>Tracheophyta</taxon>
        <taxon>Spermatophyta</taxon>
        <taxon>Magnoliopsida</taxon>
        <taxon>eudicotyledons</taxon>
        <taxon>Gunneridae</taxon>
        <taxon>Pentapetalae</taxon>
        <taxon>rosids</taxon>
        <taxon>malvids</taxon>
        <taxon>Brassicales</taxon>
        <taxon>Brassicaceae</taxon>
        <taxon>Brassiceae</taxon>
        <taxon>Brassica</taxon>
    </lineage>
</organism>
<dbReference type="OrthoDB" id="27237at2759"/>
<dbReference type="PANTHER" id="PTHR13060">
    <property type="entry name" value="SGT1 PROTEIN HSGT1 SUPPRESSOR OF GCR2"/>
    <property type="match status" value="1"/>
</dbReference>
<keyword evidence="3" id="KW-1185">Reference proteome</keyword>
<reference evidence="2 3" key="1">
    <citation type="submission" date="2020-02" db="EMBL/GenBank/DDBJ databases">
        <authorList>
            <person name="Ma Q."/>
            <person name="Huang Y."/>
            <person name="Song X."/>
            <person name="Pei D."/>
        </authorList>
    </citation>
    <scope>NUCLEOTIDE SEQUENCE [LARGE SCALE GENOMIC DNA]</scope>
    <source>
        <strain evidence="2">Sxm20200214</strain>
        <tissue evidence="2">Leaf</tissue>
    </source>
</reference>
<dbReference type="AlphaFoldDB" id="A0A8X7UWR5"/>
<proteinExistence type="predicted"/>
<evidence type="ECO:0000313" key="2">
    <source>
        <dbReference type="EMBL" id="KAG2293579.1"/>
    </source>
</evidence>
<dbReference type="EMBL" id="JAAMPC010000009">
    <property type="protein sequence ID" value="KAG2293579.1"/>
    <property type="molecule type" value="Genomic_DNA"/>
</dbReference>
<dbReference type="InterPro" id="IPR010770">
    <property type="entry name" value="Ecd"/>
</dbReference>
<dbReference type="Proteomes" id="UP000886595">
    <property type="component" value="Unassembled WGS sequence"/>
</dbReference>
<dbReference type="PANTHER" id="PTHR13060:SF0">
    <property type="entry name" value="PROTEIN ECDYSONELESS HOMOLOG"/>
    <property type="match status" value="1"/>
</dbReference>
<evidence type="ECO:0000313" key="3">
    <source>
        <dbReference type="Proteomes" id="UP000886595"/>
    </source>
</evidence>
<protein>
    <submittedName>
        <fullName evidence="2">Uncharacterized protein</fullName>
    </submittedName>
</protein>
<dbReference type="Pfam" id="PF07093">
    <property type="entry name" value="SGT1"/>
    <property type="match status" value="1"/>
</dbReference>
<evidence type="ECO:0000256" key="1">
    <source>
        <dbReference type="SAM" id="MobiDB-lite"/>
    </source>
</evidence>
<accession>A0A8X7UWR5</accession>
<name>A0A8X7UWR5_BRACI</name>